<organism evidence="7 8">
    <name type="scientific">Eptatretus burgeri</name>
    <name type="common">Inshore hagfish</name>
    <dbReference type="NCBI Taxonomy" id="7764"/>
    <lineage>
        <taxon>Eukaryota</taxon>
        <taxon>Metazoa</taxon>
        <taxon>Chordata</taxon>
        <taxon>Craniata</taxon>
        <taxon>Vertebrata</taxon>
        <taxon>Cyclostomata</taxon>
        <taxon>Myxini</taxon>
        <taxon>Myxiniformes</taxon>
        <taxon>Myxinidae</taxon>
        <taxon>Eptatretinae</taxon>
        <taxon>Eptatretus</taxon>
    </lineage>
</organism>
<dbReference type="GO" id="GO:0006397">
    <property type="term" value="P:mRNA processing"/>
    <property type="evidence" value="ECO:0007669"/>
    <property type="project" value="InterPro"/>
</dbReference>
<evidence type="ECO:0000256" key="1">
    <source>
        <dbReference type="ARBA" id="ARBA00022553"/>
    </source>
</evidence>
<sequence>MCCKAASPEDEGALRGPDVLHSGGATVSTRENGGESKKFKVDVECAPSRVLHIRKLPEHATEAEVVTLALPFGRITNVLMLKGKSQAFLEMATLDAAIAAVSFYKAAAPVLRGQPVYLQYSTYQELNTDGSGNQKAQAALSALNGGDLSGGNATLPPSSILRIIVDNLLYPISLEVLHQLFSKYGTVLKVIIFNKNNQFQSLMQFADAAVAMQAKMMLDGQNIYNGCCTLRVGFSKLTTLNIKYNNDKSRDFTCPDLPSGDGQGLPGLPGQLSSSKEASLLGLPMSSMSSMSSMASSVGSLGVRLPMSTGLGAGLPGSITGVSPVLLVSNLSVEMITPQKLFNLFGMYGDVHRVKILFNKKDTALIQTADGNQAQIAMSHLNGQKLYGKVLRVSASRFLSVQAPRDGSEELTRDYTTSSLHRFSKPGTRGVHHIYPPSATLHLANIPQNITEDDITQLFETIGCSVKAFKFFASDRRMALVQLGSLEESLQAMAELHNVELAPQRLLRISFSKSVI</sequence>
<evidence type="ECO:0000256" key="5">
    <source>
        <dbReference type="SAM" id="MobiDB-lite"/>
    </source>
</evidence>
<keyword evidence="8" id="KW-1185">Reference proteome</keyword>
<dbReference type="OMA" id="AQQQYHY"/>
<reference evidence="7" key="2">
    <citation type="submission" date="2025-09" db="UniProtKB">
        <authorList>
            <consortium name="Ensembl"/>
        </authorList>
    </citation>
    <scope>IDENTIFICATION</scope>
</reference>
<dbReference type="Proteomes" id="UP000694388">
    <property type="component" value="Unplaced"/>
</dbReference>
<accession>A0A8C4QZ57</accession>
<evidence type="ECO:0000256" key="2">
    <source>
        <dbReference type="ARBA" id="ARBA00022737"/>
    </source>
</evidence>
<feature type="region of interest" description="Disordered" evidence="5">
    <location>
        <begin position="1"/>
        <end position="33"/>
    </location>
</feature>
<dbReference type="GO" id="GO:0005634">
    <property type="term" value="C:nucleus"/>
    <property type="evidence" value="ECO:0007669"/>
    <property type="project" value="InterPro"/>
</dbReference>
<dbReference type="FunFam" id="3.30.70.330:FF:000341">
    <property type="entry name" value="Hephaestus, isoform C"/>
    <property type="match status" value="1"/>
</dbReference>
<feature type="domain" description="RRM" evidence="6">
    <location>
        <begin position="324"/>
        <end position="398"/>
    </location>
</feature>
<dbReference type="InterPro" id="IPR021790">
    <property type="entry name" value="PTBP1-like_RRM2"/>
</dbReference>
<evidence type="ECO:0000259" key="6">
    <source>
        <dbReference type="PROSITE" id="PS50102"/>
    </source>
</evidence>
<dbReference type="InterPro" id="IPR035979">
    <property type="entry name" value="RBD_domain_sf"/>
</dbReference>
<dbReference type="Ensembl" id="ENSEBUT00000023083.1">
    <property type="protein sequence ID" value="ENSEBUP00000022507.1"/>
    <property type="gene ID" value="ENSEBUG00000013865.1"/>
</dbReference>
<evidence type="ECO:0000256" key="3">
    <source>
        <dbReference type="ARBA" id="ARBA00022884"/>
    </source>
</evidence>
<keyword evidence="1" id="KW-0597">Phosphoprotein</keyword>
<dbReference type="GeneTree" id="ENSGT01050000244924"/>
<name>A0A8C4QZ57_EPTBU</name>
<dbReference type="InterPro" id="IPR006536">
    <property type="entry name" value="HnRNP-L/PTB"/>
</dbReference>
<dbReference type="PANTHER" id="PTHR15592">
    <property type="entry name" value="MATRIN 3/NUCLEAR PROTEIN 220-RELATED"/>
    <property type="match status" value="1"/>
</dbReference>
<dbReference type="NCBIfam" id="TIGR01649">
    <property type="entry name" value="hnRNP-L_PTB"/>
    <property type="match status" value="1"/>
</dbReference>
<keyword evidence="2" id="KW-0677">Repeat</keyword>
<keyword evidence="3 4" id="KW-0694">RNA-binding</keyword>
<dbReference type="Pfam" id="PF11835">
    <property type="entry name" value="RRM_8"/>
    <property type="match status" value="1"/>
</dbReference>
<dbReference type="CDD" id="cd12693">
    <property type="entry name" value="RRM2_PTBP1_like"/>
    <property type="match status" value="1"/>
</dbReference>
<evidence type="ECO:0000256" key="4">
    <source>
        <dbReference type="PROSITE-ProRule" id="PRU00176"/>
    </source>
</evidence>
<feature type="domain" description="RRM" evidence="6">
    <location>
        <begin position="161"/>
        <end position="237"/>
    </location>
</feature>
<dbReference type="InterPro" id="IPR000504">
    <property type="entry name" value="RRM_dom"/>
</dbReference>
<evidence type="ECO:0000313" key="7">
    <source>
        <dbReference type="Ensembl" id="ENSEBUP00000022507.1"/>
    </source>
</evidence>
<dbReference type="Pfam" id="PF13893">
    <property type="entry name" value="RRM_5"/>
    <property type="match status" value="2"/>
</dbReference>
<dbReference type="SUPFAM" id="SSF54928">
    <property type="entry name" value="RNA-binding domain, RBD"/>
    <property type="match status" value="3"/>
</dbReference>
<proteinExistence type="predicted"/>
<feature type="domain" description="RRM" evidence="6">
    <location>
        <begin position="439"/>
        <end position="514"/>
    </location>
</feature>
<evidence type="ECO:0000313" key="8">
    <source>
        <dbReference type="Proteomes" id="UP000694388"/>
    </source>
</evidence>
<dbReference type="InterPro" id="IPR012677">
    <property type="entry name" value="Nucleotide-bd_a/b_plait_sf"/>
</dbReference>
<dbReference type="Gene3D" id="3.30.70.330">
    <property type="match status" value="4"/>
</dbReference>
<dbReference type="AlphaFoldDB" id="A0A8C4QZ57"/>
<dbReference type="PROSITE" id="PS50102">
    <property type="entry name" value="RRM"/>
    <property type="match status" value="4"/>
</dbReference>
<dbReference type="GO" id="GO:0003723">
    <property type="term" value="F:RNA binding"/>
    <property type="evidence" value="ECO:0007669"/>
    <property type="project" value="UniProtKB-UniRule"/>
</dbReference>
<dbReference type="SMART" id="SM00360">
    <property type="entry name" value="RRM"/>
    <property type="match status" value="4"/>
</dbReference>
<reference evidence="7" key="1">
    <citation type="submission" date="2025-08" db="UniProtKB">
        <authorList>
            <consortium name="Ensembl"/>
        </authorList>
    </citation>
    <scope>IDENTIFICATION</scope>
</reference>
<protein>
    <recommendedName>
        <fullName evidence="6">RRM domain-containing protein</fullName>
    </recommendedName>
</protein>
<feature type="domain" description="RRM" evidence="6">
    <location>
        <begin position="49"/>
        <end position="123"/>
    </location>
</feature>